<evidence type="ECO:0000313" key="1">
    <source>
        <dbReference type="EMBL" id="OMJ09148.1"/>
    </source>
</evidence>
<proteinExistence type="predicted"/>
<reference evidence="2" key="1">
    <citation type="submission" date="2017-01" db="EMBL/GenBank/DDBJ databases">
        <authorList>
            <person name="Wang Y."/>
            <person name="White M."/>
            <person name="Kvist S."/>
            <person name="Moncalvo J.-M."/>
        </authorList>
    </citation>
    <scope>NUCLEOTIDE SEQUENCE [LARGE SCALE GENOMIC DNA]</scope>
    <source>
        <strain evidence="2">ID-206-W2</strain>
    </source>
</reference>
<keyword evidence="2" id="KW-1185">Reference proteome</keyword>
<evidence type="ECO:0000313" key="2">
    <source>
        <dbReference type="Proteomes" id="UP000187429"/>
    </source>
</evidence>
<gene>
    <name evidence="1" type="ORF">AYI69_g10795</name>
</gene>
<name>A0A1R1X3D4_9FUNG</name>
<dbReference type="EMBL" id="LSSM01007151">
    <property type="protein sequence ID" value="OMJ09148.1"/>
    <property type="molecule type" value="Genomic_DNA"/>
</dbReference>
<protein>
    <submittedName>
        <fullName evidence="1">Uncharacterized protein</fullName>
    </submittedName>
</protein>
<comment type="caution">
    <text evidence="1">The sequence shown here is derived from an EMBL/GenBank/DDBJ whole genome shotgun (WGS) entry which is preliminary data.</text>
</comment>
<organism evidence="1 2">
    <name type="scientific">Smittium culicis</name>
    <dbReference type="NCBI Taxonomy" id="133412"/>
    <lineage>
        <taxon>Eukaryota</taxon>
        <taxon>Fungi</taxon>
        <taxon>Fungi incertae sedis</taxon>
        <taxon>Zoopagomycota</taxon>
        <taxon>Kickxellomycotina</taxon>
        <taxon>Harpellomycetes</taxon>
        <taxon>Harpellales</taxon>
        <taxon>Legeriomycetaceae</taxon>
        <taxon>Smittium</taxon>
    </lineage>
</organism>
<sequence>MENIALVVGRKSVDKAELIKNVFELEPLENAYKLDLTSQSSLDLEYTPISWSHKTAYYQFKIQILIHETGKNDKFLAYPRDVQARLGNSTNSIVFVFDPFQPETFKEFLSWSQFSKESDIKLKLCVCSPSKPGSIFNKLSSSKLSKFETICNENGWEWVDLTKIYEPNSLSFPSTKLVVKPDQVDPDIGLNNFLHILLAFEQHFWSVMFSVLRYDLPGQAGLEEGIRVTPELLGQWLRNDAIAKMHFNIFGITAQRLASYLFCDGEVDYSIYDNDWERIISQFDEKDIFKLTDKLFPDVDSDVVQDPMESIENVIIRLKKIHSKIIQLPEVERRIEAAKTAVAYSSQMV</sequence>
<dbReference type="Proteomes" id="UP000187429">
    <property type="component" value="Unassembled WGS sequence"/>
</dbReference>
<dbReference type="AlphaFoldDB" id="A0A1R1X3D4"/>
<accession>A0A1R1X3D4</accession>
<dbReference type="OrthoDB" id="10261384at2759"/>
<dbReference type="Gene3D" id="3.40.50.11960">
    <property type="match status" value="1"/>
</dbReference>